<evidence type="ECO:0000256" key="4">
    <source>
        <dbReference type="ARBA" id="ARBA00022692"/>
    </source>
</evidence>
<feature type="transmembrane region" description="Helical" evidence="10">
    <location>
        <begin position="59"/>
        <end position="82"/>
    </location>
</feature>
<dbReference type="Gene3D" id="1.10.3720.10">
    <property type="entry name" value="MetI-like"/>
    <property type="match status" value="1"/>
</dbReference>
<feature type="domain" description="ABC transmembrane type-1" evidence="11">
    <location>
        <begin position="59"/>
        <end position="260"/>
    </location>
</feature>
<dbReference type="RefSeq" id="WP_106248557.1">
    <property type="nucleotide sequence ID" value="NZ_CP109074.1"/>
</dbReference>
<protein>
    <recommendedName>
        <fullName evidence="8">Histidine/lysine/arginine/ornithine transport system permease protein HisM</fullName>
    </recommendedName>
</protein>
<keyword evidence="6 10" id="KW-1133">Transmembrane helix</keyword>
<evidence type="ECO:0000313" key="13">
    <source>
        <dbReference type="Proteomes" id="UP000238312"/>
    </source>
</evidence>
<keyword evidence="5" id="KW-0029">Amino-acid transport</keyword>
<gene>
    <name evidence="12" type="ORF">B0I32_121103</name>
</gene>
<dbReference type="CDD" id="cd06261">
    <property type="entry name" value="TM_PBP2"/>
    <property type="match status" value="1"/>
</dbReference>
<sequence length="273" mass="30215">MSLDVAHLPRVARKHYGRYVAAVVVVAVLVAIVVSFAGGQIEWSVVGQYLTARAILTGVVNTFVMAVFAMIVGLALGVLFAVMRMSRNPVTRGVSYLYTWIFRGTPQLLQLFLWFNLALVFPYFVIPGIVEARTVDLMTPFVAALLGLGICQGAYTSEVVRGGILSVDHGQTEAAQAIGMTRFQTLRRIVLPQAMRVILPPIGNEFISMVKLTSLASAIQYQEVLHSAQNIYYANNRVMELLFVATFWYLIVVSLLSLGQLVVERRFSRGVKR</sequence>
<feature type="transmembrane region" description="Helical" evidence="10">
    <location>
        <begin position="20"/>
        <end position="39"/>
    </location>
</feature>
<dbReference type="InterPro" id="IPR010065">
    <property type="entry name" value="AA_ABC_transptr_permease_3TM"/>
</dbReference>
<comment type="subunit">
    <text evidence="9">The HisPMQJ complex is composed of two ATP-binding proteins (HisP), two transmembrane proteins (HisM and HisQ) and a solute-binding protein (HisJ). The HisPMQ-ArgT complex is composed of two ATP-binding proteins (HisP), two transmembrane proteins (HisM and HisQ) and a solute-binding protein (ArgT).</text>
</comment>
<dbReference type="SUPFAM" id="SSF161098">
    <property type="entry name" value="MetI-like"/>
    <property type="match status" value="1"/>
</dbReference>
<dbReference type="PANTHER" id="PTHR30450">
    <property type="entry name" value="ABC TRANSPORTER PERMEASE"/>
    <property type="match status" value="1"/>
</dbReference>
<dbReference type="InterPro" id="IPR000515">
    <property type="entry name" value="MetI-like"/>
</dbReference>
<evidence type="ECO:0000256" key="2">
    <source>
        <dbReference type="ARBA" id="ARBA00022448"/>
    </source>
</evidence>
<comment type="subcellular location">
    <subcellularLocation>
        <location evidence="1 10">Cell membrane</location>
        <topology evidence="1 10">Multi-pass membrane protein</topology>
    </subcellularLocation>
</comment>
<dbReference type="PANTHER" id="PTHR30450:SF2">
    <property type="entry name" value="ABC TRANSPORTER PERMEASE PROTEIN"/>
    <property type="match status" value="1"/>
</dbReference>
<evidence type="ECO:0000256" key="10">
    <source>
        <dbReference type="RuleBase" id="RU363032"/>
    </source>
</evidence>
<evidence type="ECO:0000259" key="11">
    <source>
        <dbReference type="PROSITE" id="PS50928"/>
    </source>
</evidence>
<keyword evidence="13" id="KW-1185">Reference proteome</keyword>
<organism evidence="12 13">
    <name type="scientific">Nonomuraea fuscirosea</name>
    <dbReference type="NCBI Taxonomy" id="1291556"/>
    <lineage>
        <taxon>Bacteria</taxon>
        <taxon>Bacillati</taxon>
        <taxon>Actinomycetota</taxon>
        <taxon>Actinomycetes</taxon>
        <taxon>Streptosporangiales</taxon>
        <taxon>Streptosporangiaceae</taxon>
        <taxon>Nonomuraea</taxon>
    </lineage>
</organism>
<dbReference type="GO" id="GO:0022857">
    <property type="term" value="F:transmembrane transporter activity"/>
    <property type="evidence" value="ECO:0007669"/>
    <property type="project" value="InterPro"/>
</dbReference>
<dbReference type="GO" id="GO:0043190">
    <property type="term" value="C:ATP-binding cassette (ABC) transporter complex"/>
    <property type="evidence" value="ECO:0007669"/>
    <property type="project" value="InterPro"/>
</dbReference>
<dbReference type="EMBL" id="PVNG01000021">
    <property type="protein sequence ID" value="PRX58999.1"/>
    <property type="molecule type" value="Genomic_DNA"/>
</dbReference>
<evidence type="ECO:0000256" key="3">
    <source>
        <dbReference type="ARBA" id="ARBA00022475"/>
    </source>
</evidence>
<keyword evidence="7 10" id="KW-0472">Membrane</keyword>
<dbReference type="GO" id="GO:0006865">
    <property type="term" value="P:amino acid transport"/>
    <property type="evidence" value="ECO:0007669"/>
    <property type="project" value="UniProtKB-KW"/>
</dbReference>
<feature type="transmembrane region" description="Helical" evidence="10">
    <location>
        <begin position="111"/>
        <end position="130"/>
    </location>
</feature>
<evidence type="ECO:0000256" key="7">
    <source>
        <dbReference type="ARBA" id="ARBA00023136"/>
    </source>
</evidence>
<dbReference type="NCBIfam" id="TIGR01726">
    <property type="entry name" value="HEQRo_perm_3TM"/>
    <property type="match status" value="1"/>
</dbReference>
<evidence type="ECO:0000256" key="1">
    <source>
        <dbReference type="ARBA" id="ARBA00004651"/>
    </source>
</evidence>
<dbReference type="FunFam" id="1.10.3720.10:FF:000006">
    <property type="entry name" value="Glutamate/aspartate ABC transporter, permease protein GltK"/>
    <property type="match status" value="1"/>
</dbReference>
<evidence type="ECO:0000313" key="12">
    <source>
        <dbReference type="EMBL" id="PRX58999.1"/>
    </source>
</evidence>
<evidence type="ECO:0000256" key="6">
    <source>
        <dbReference type="ARBA" id="ARBA00022989"/>
    </source>
</evidence>
<comment type="caution">
    <text evidence="12">The sequence shown here is derived from an EMBL/GenBank/DDBJ whole genome shotgun (WGS) entry which is preliminary data.</text>
</comment>
<evidence type="ECO:0000256" key="8">
    <source>
        <dbReference type="ARBA" id="ARBA00039779"/>
    </source>
</evidence>
<comment type="similarity">
    <text evidence="10">Belongs to the binding-protein-dependent transport system permease family.</text>
</comment>
<keyword evidence="3" id="KW-1003">Cell membrane</keyword>
<name>A0A2T0MMF3_9ACTN</name>
<dbReference type="InterPro" id="IPR035906">
    <property type="entry name" value="MetI-like_sf"/>
</dbReference>
<dbReference type="AlphaFoldDB" id="A0A2T0MMF3"/>
<proteinExistence type="inferred from homology"/>
<dbReference type="Pfam" id="PF00528">
    <property type="entry name" value="BPD_transp_1"/>
    <property type="match status" value="1"/>
</dbReference>
<accession>A0A2T0MMF3</accession>
<evidence type="ECO:0000256" key="5">
    <source>
        <dbReference type="ARBA" id="ARBA00022970"/>
    </source>
</evidence>
<dbReference type="PROSITE" id="PS50928">
    <property type="entry name" value="ABC_TM1"/>
    <property type="match status" value="1"/>
</dbReference>
<keyword evidence="4 10" id="KW-0812">Transmembrane</keyword>
<keyword evidence="2 10" id="KW-0813">Transport</keyword>
<dbReference type="InterPro" id="IPR051322">
    <property type="entry name" value="AA_ABC_Transporter_Permease"/>
</dbReference>
<dbReference type="OrthoDB" id="92598at2"/>
<feature type="transmembrane region" description="Helical" evidence="10">
    <location>
        <begin position="241"/>
        <end position="263"/>
    </location>
</feature>
<dbReference type="Proteomes" id="UP000238312">
    <property type="component" value="Unassembled WGS sequence"/>
</dbReference>
<reference evidence="12 13" key="1">
    <citation type="submission" date="2018-03" db="EMBL/GenBank/DDBJ databases">
        <title>Genomic Encyclopedia of Type Strains, Phase III (KMG-III): the genomes of soil and plant-associated and newly described type strains.</title>
        <authorList>
            <person name="Whitman W."/>
        </authorList>
    </citation>
    <scope>NUCLEOTIDE SEQUENCE [LARGE SCALE GENOMIC DNA]</scope>
    <source>
        <strain evidence="12 13">CGMCC 4.7104</strain>
    </source>
</reference>
<evidence type="ECO:0000256" key="9">
    <source>
        <dbReference type="ARBA" id="ARBA00046835"/>
    </source>
</evidence>